<proteinExistence type="predicted"/>
<accession>A0ABY4PEZ6</accession>
<reference evidence="1 2" key="1">
    <citation type="journal article" date="2022" name="Int. J. Syst. Evol. Microbiol.">
        <title>Apilactobacillus apisilvae sp. nov., Nicolia spurrieriana gen. nov. sp. nov., Bombilactobacillus folatiphilus sp. nov. and Bombilactobacillus thymidiniphilus sp. nov., four new lactic acid bacterial isolates from stingless bees Tetragonula carbonaria and Austroplebeia australis.</title>
        <authorList>
            <person name="Oliphant S.A."/>
            <person name="Watson-Haigh N.S."/>
            <person name="Sumby K.M."/>
            <person name="Gardner J."/>
            <person name="Groom S."/>
            <person name="Jiranek V."/>
        </authorList>
    </citation>
    <scope>NUCLEOTIDE SEQUENCE [LARGE SCALE GENOMIC DNA]</scope>
    <source>
        <strain evidence="1 2">SG4_A1</strain>
    </source>
</reference>
<sequence length="103" mass="12037">MNNYQILDLIEQITRNDNTKYYELANIFMNGRAELAAERGMIKEVAIVQLNIPHSTAVQTYEKYINDTYEFPAEDFDHWQEWDKPAGKIKTAFEQVLQANHIG</sequence>
<dbReference type="Proteomes" id="UP000831947">
    <property type="component" value="Chromosome"/>
</dbReference>
<dbReference type="EMBL" id="CP093365">
    <property type="protein sequence ID" value="UQS83877.1"/>
    <property type="molecule type" value="Genomic_DNA"/>
</dbReference>
<evidence type="ECO:0000313" key="2">
    <source>
        <dbReference type="Proteomes" id="UP000831947"/>
    </source>
</evidence>
<evidence type="ECO:0008006" key="3">
    <source>
        <dbReference type="Google" id="ProtNLM"/>
    </source>
</evidence>
<protein>
    <recommendedName>
        <fullName evidence="3">Phage protein</fullName>
    </recommendedName>
</protein>
<gene>
    <name evidence="1" type="ORF">MOO47_01415</name>
</gene>
<name>A0ABY4PEZ6_9LACO</name>
<evidence type="ECO:0000313" key="1">
    <source>
        <dbReference type="EMBL" id="UQS83877.1"/>
    </source>
</evidence>
<keyword evidence="2" id="KW-1185">Reference proteome</keyword>
<dbReference type="RefSeq" id="WP_249513062.1">
    <property type="nucleotide sequence ID" value="NZ_CP093365.1"/>
</dbReference>
<organism evidence="1 2">
    <name type="scientific">Bombilactobacillus thymidiniphilus</name>
    <dbReference type="NCBI Taxonomy" id="2923363"/>
    <lineage>
        <taxon>Bacteria</taxon>
        <taxon>Bacillati</taxon>
        <taxon>Bacillota</taxon>
        <taxon>Bacilli</taxon>
        <taxon>Lactobacillales</taxon>
        <taxon>Lactobacillaceae</taxon>
        <taxon>Bombilactobacillus</taxon>
    </lineage>
</organism>